<sequence length="113" mass="12244">MKLGTMLYAVFDLNWLLAKTMKGADKAIVAKSFGKWKSGSLRSSTMEKPDEPSEESQEEAPQLGTKPVGGLSVLASAVGGLLTRTLVRSQVECVTENAPVYSFHMLMQAPVRL</sequence>
<proteinExistence type="predicted"/>
<evidence type="ECO:0000256" key="1">
    <source>
        <dbReference type="SAM" id="MobiDB-lite"/>
    </source>
</evidence>
<accession>A0AAW0Q187</accession>
<comment type="caution">
    <text evidence="2">The sequence shown here is derived from an EMBL/GenBank/DDBJ whole genome shotgun (WGS) entry which is preliminary data.</text>
</comment>
<dbReference type="AlphaFoldDB" id="A0AAW0Q187"/>
<protein>
    <submittedName>
        <fullName evidence="2">Uncharacterized protein</fullName>
    </submittedName>
</protein>
<keyword evidence="3" id="KW-1185">Reference proteome</keyword>
<dbReference type="EMBL" id="JBBPFD010000001">
    <property type="protein sequence ID" value="KAK7945511.1"/>
    <property type="molecule type" value="Genomic_DNA"/>
</dbReference>
<reference evidence="3" key="1">
    <citation type="submission" date="2024-04" db="EMBL/GenBank/DDBJ databases">
        <title>Salinicola lusitanus LLJ914,a marine bacterium isolated from the Okinawa Trough.</title>
        <authorList>
            <person name="Li J."/>
        </authorList>
    </citation>
    <scope>NUCLEOTIDE SEQUENCE [LARGE SCALE GENOMIC DNA]</scope>
</reference>
<evidence type="ECO:0000313" key="2">
    <source>
        <dbReference type="EMBL" id="KAK7945511.1"/>
    </source>
</evidence>
<feature type="region of interest" description="Disordered" evidence="1">
    <location>
        <begin position="38"/>
        <end position="68"/>
    </location>
</feature>
<organism evidence="2 3">
    <name type="scientific">Mugilogobius chulae</name>
    <name type="common">yellowstripe goby</name>
    <dbReference type="NCBI Taxonomy" id="88201"/>
    <lineage>
        <taxon>Eukaryota</taxon>
        <taxon>Metazoa</taxon>
        <taxon>Chordata</taxon>
        <taxon>Craniata</taxon>
        <taxon>Vertebrata</taxon>
        <taxon>Euteleostomi</taxon>
        <taxon>Actinopterygii</taxon>
        <taxon>Neopterygii</taxon>
        <taxon>Teleostei</taxon>
        <taxon>Neoteleostei</taxon>
        <taxon>Acanthomorphata</taxon>
        <taxon>Gobiaria</taxon>
        <taxon>Gobiiformes</taxon>
        <taxon>Gobioidei</taxon>
        <taxon>Gobiidae</taxon>
        <taxon>Gobionellinae</taxon>
        <taxon>Mugilogobius</taxon>
    </lineage>
</organism>
<name>A0AAW0Q187_9GOBI</name>
<evidence type="ECO:0000313" key="3">
    <source>
        <dbReference type="Proteomes" id="UP001460270"/>
    </source>
</evidence>
<dbReference type="Proteomes" id="UP001460270">
    <property type="component" value="Unassembled WGS sequence"/>
</dbReference>
<gene>
    <name evidence="2" type="ORF">WMY93_001239</name>
</gene>